<feature type="compositionally biased region" description="Acidic residues" evidence="1">
    <location>
        <begin position="590"/>
        <end position="604"/>
    </location>
</feature>
<dbReference type="PANTHER" id="PTHR31131:SF6">
    <property type="entry name" value="CASTOR ACT DOMAIN-CONTAINING PROTEIN"/>
    <property type="match status" value="1"/>
</dbReference>
<sequence length="748" mass="80086">MASSTTITILEARLRLVRIPRGQLHASMAQILDCWWFRRETDPFFALCLNQLEVSIFADSQVVSRTFGEYMDEPTSSSSDDSSSSSEDDEADDLQDADSACGEDEAALAGTSGITLGQGNFKARRRRDRDRRREERKLEKEEKRRAEEEAGEESIKVGEAVWVALEIAFHGDGWESAGLRVHALSRPLAESGISILFLSTYAADFILVPESALVEVTAILESSGFQFNAADDSDEDESALADSMASLGGLSRRASQRRQRGESSSTTASGSGRPRSNGGSLAGSLTLSDRGSIGGSSGKSSTPSTTVSMSRSASASRVASAAQARRPSSSRQSTLATIGAGDTPSPADPSSHEYTSPTDYSTPLPLPPHTSPRPPPAFTPGTSLTLLPDELVCVGLAQGEPSETLWRTKIVTALFYPERVLPRPDEAGEWDGRSQRKSGRRGESRKGRRHEWEKSQGSTPTATTHLFPHSPSHSPSPSRSSSLRHSHRPNSHSRPRPAAMSRTSTDQSASSHATSSSFPSHLAGSVSTSLSGPPVPFVALTQTADGTSLTADVRLLRALFGAEGAAGGQSEEELVYAVGSGGLRGVWAGEEGESEGEYDVEGADESGYSESEIEMDGVPRSLSRSRGSRGRGGVRSSESESTSASEAEDWEHLEREDSAREKRERREKARQAGEGGRRLLKCLQVDLVAFGLDKHGIVEQIAGILGAVGINCLYQSTYSSANILVSKSDIARARIALEEHGRERNMAA</sequence>
<feature type="compositionally biased region" description="Low complexity" evidence="1">
    <location>
        <begin position="503"/>
        <end position="520"/>
    </location>
</feature>
<dbReference type="OrthoDB" id="58529at2759"/>
<dbReference type="InterPro" id="IPR045865">
    <property type="entry name" value="ACT-like_dom_sf"/>
</dbReference>
<dbReference type="AlphaFoldDB" id="A0A1Y2EYT5"/>
<dbReference type="EMBL" id="MCGR01000035">
    <property type="protein sequence ID" value="ORY76266.1"/>
    <property type="molecule type" value="Genomic_DNA"/>
</dbReference>
<feature type="compositionally biased region" description="Pro residues" evidence="1">
    <location>
        <begin position="364"/>
        <end position="378"/>
    </location>
</feature>
<reference evidence="3 4" key="1">
    <citation type="submission" date="2016-07" db="EMBL/GenBank/DDBJ databases">
        <title>Pervasive Adenine N6-methylation of Active Genes in Fungi.</title>
        <authorList>
            <consortium name="DOE Joint Genome Institute"/>
            <person name="Mondo S.J."/>
            <person name="Dannebaum R.O."/>
            <person name="Kuo R.C."/>
            <person name="Labutti K."/>
            <person name="Haridas S."/>
            <person name="Kuo A."/>
            <person name="Salamov A."/>
            <person name="Ahrendt S.R."/>
            <person name="Lipzen A."/>
            <person name="Sullivan W."/>
            <person name="Andreopoulos W.B."/>
            <person name="Clum A."/>
            <person name="Lindquist E."/>
            <person name="Daum C."/>
            <person name="Ramamoorthy G.K."/>
            <person name="Gryganskyi A."/>
            <person name="Culley D."/>
            <person name="Magnuson J.K."/>
            <person name="James T.Y."/>
            <person name="O'Malley M.A."/>
            <person name="Stajich J.E."/>
            <person name="Spatafora J.W."/>
            <person name="Visel A."/>
            <person name="Grigoriev I.V."/>
        </authorList>
    </citation>
    <scope>NUCLEOTIDE SEQUENCE [LARGE SCALE GENOMIC DNA]</scope>
    <source>
        <strain evidence="3 4">62-1032</strain>
    </source>
</reference>
<proteinExistence type="predicted"/>
<name>A0A1Y2EYT5_9BASI</name>
<feature type="compositionally biased region" description="Low complexity" evidence="1">
    <location>
        <begin position="634"/>
        <end position="645"/>
    </location>
</feature>
<dbReference type="STRING" id="106004.A0A1Y2EYT5"/>
<dbReference type="Gene3D" id="3.30.2130.10">
    <property type="entry name" value="VC0802-like"/>
    <property type="match status" value="2"/>
</dbReference>
<feature type="region of interest" description="Disordered" evidence="1">
    <location>
        <begin position="247"/>
        <end position="383"/>
    </location>
</feature>
<dbReference type="InterPro" id="IPR027795">
    <property type="entry name" value="CASTOR_ACT_dom"/>
</dbReference>
<evidence type="ECO:0000313" key="3">
    <source>
        <dbReference type="EMBL" id="ORY76266.1"/>
    </source>
</evidence>
<feature type="compositionally biased region" description="Basic and acidic residues" evidence="1">
    <location>
        <begin position="650"/>
        <end position="671"/>
    </location>
</feature>
<feature type="region of interest" description="Disordered" evidence="1">
    <location>
        <begin position="120"/>
        <end position="152"/>
    </location>
</feature>
<feature type="compositionally biased region" description="Polar residues" evidence="1">
    <location>
        <begin position="352"/>
        <end position="361"/>
    </location>
</feature>
<feature type="domain" description="CASTOR ACT" evidence="2">
    <location>
        <begin position="167"/>
        <end position="221"/>
    </location>
</feature>
<feature type="compositionally biased region" description="Low complexity" evidence="1">
    <location>
        <begin position="76"/>
        <end position="85"/>
    </location>
</feature>
<gene>
    <name evidence="3" type="ORF">BCR35DRAFT_353423</name>
</gene>
<feature type="compositionally biased region" description="Basic residues" evidence="1">
    <location>
        <begin position="482"/>
        <end position="495"/>
    </location>
</feature>
<feature type="compositionally biased region" description="Low complexity" evidence="1">
    <location>
        <begin position="262"/>
        <end position="279"/>
    </location>
</feature>
<organism evidence="3 4">
    <name type="scientific">Leucosporidium creatinivorum</name>
    <dbReference type="NCBI Taxonomy" id="106004"/>
    <lineage>
        <taxon>Eukaryota</taxon>
        <taxon>Fungi</taxon>
        <taxon>Dikarya</taxon>
        <taxon>Basidiomycota</taxon>
        <taxon>Pucciniomycotina</taxon>
        <taxon>Microbotryomycetes</taxon>
        <taxon>Leucosporidiales</taxon>
        <taxon>Leucosporidium</taxon>
    </lineage>
</organism>
<dbReference type="SUPFAM" id="SSF55021">
    <property type="entry name" value="ACT-like"/>
    <property type="match status" value="2"/>
</dbReference>
<dbReference type="PANTHER" id="PTHR31131">
    <property type="entry name" value="CHROMOSOME 1, WHOLE GENOME SHOTGUN SEQUENCE"/>
    <property type="match status" value="1"/>
</dbReference>
<protein>
    <recommendedName>
        <fullName evidence="2">CASTOR ACT domain-containing protein</fullName>
    </recommendedName>
</protein>
<evidence type="ECO:0000313" key="4">
    <source>
        <dbReference type="Proteomes" id="UP000193467"/>
    </source>
</evidence>
<dbReference type="InterPro" id="IPR051719">
    <property type="entry name" value="CASTOR_mTORC1"/>
</dbReference>
<feature type="compositionally biased region" description="Polar residues" evidence="1">
    <location>
        <begin position="455"/>
        <end position="464"/>
    </location>
</feature>
<feature type="compositionally biased region" description="Low complexity" evidence="1">
    <location>
        <begin position="468"/>
        <end position="481"/>
    </location>
</feature>
<feature type="region of interest" description="Disordered" evidence="1">
    <location>
        <begin position="587"/>
        <end position="671"/>
    </location>
</feature>
<dbReference type="GO" id="GO:0046394">
    <property type="term" value="P:carboxylic acid biosynthetic process"/>
    <property type="evidence" value="ECO:0007669"/>
    <property type="project" value="UniProtKB-ARBA"/>
</dbReference>
<feature type="region of interest" description="Disordered" evidence="1">
    <location>
        <begin position="423"/>
        <end position="530"/>
    </location>
</feature>
<feature type="compositionally biased region" description="Basic and acidic residues" evidence="1">
    <location>
        <begin position="131"/>
        <end position="152"/>
    </location>
</feature>
<feature type="compositionally biased region" description="Basic and acidic residues" evidence="1">
    <location>
        <begin position="423"/>
        <end position="454"/>
    </location>
</feature>
<dbReference type="Proteomes" id="UP000193467">
    <property type="component" value="Unassembled WGS sequence"/>
</dbReference>
<dbReference type="GO" id="GO:0006520">
    <property type="term" value="P:amino acid metabolic process"/>
    <property type="evidence" value="ECO:0007669"/>
    <property type="project" value="UniProtKB-ARBA"/>
</dbReference>
<accession>A0A1Y2EYT5</accession>
<keyword evidence="4" id="KW-1185">Reference proteome</keyword>
<feature type="compositionally biased region" description="Low complexity" evidence="1">
    <location>
        <begin position="298"/>
        <end position="333"/>
    </location>
</feature>
<evidence type="ECO:0000256" key="1">
    <source>
        <dbReference type="SAM" id="MobiDB-lite"/>
    </source>
</evidence>
<dbReference type="InParanoid" id="A0A1Y2EYT5"/>
<comment type="caution">
    <text evidence="3">The sequence shown here is derived from an EMBL/GenBank/DDBJ whole genome shotgun (WGS) entry which is preliminary data.</text>
</comment>
<dbReference type="Pfam" id="PF13840">
    <property type="entry name" value="ACT_7"/>
    <property type="match status" value="1"/>
</dbReference>
<evidence type="ECO:0000259" key="2">
    <source>
        <dbReference type="Pfam" id="PF13840"/>
    </source>
</evidence>
<feature type="compositionally biased region" description="Acidic residues" evidence="1">
    <location>
        <begin position="86"/>
        <end position="99"/>
    </location>
</feature>
<feature type="region of interest" description="Disordered" evidence="1">
    <location>
        <begin position="70"/>
        <end position="99"/>
    </location>
</feature>